<dbReference type="SMART" id="SM00487">
    <property type="entry name" value="DEXDc"/>
    <property type="match status" value="1"/>
</dbReference>
<proteinExistence type="inferred from homology"/>
<dbReference type="Gene3D" id="3.40.50.300">
    <property type="entry name" value="P-loop containing nucleotide triphosphate hydrolases"/>
    <property type="match status" value="2"/>
</dbReference>
<evidence type="ECO:0000313" key="15">
    <source>
        <dbReference type="EMBL" id="THJ67564.1"/>
    </source>
</evidence>
<evidence type="ECO:0000256" key="8">
    <source>
        <dbReference type="ARBA" id="ARBA00023235"/>
    </source>
</evidence>
<dbReference type="CDD" id="cd17920">
    <property type="entry name" value="DEXHc_RecQ"/>
    <property type="match status" value="1"/>
</dbReference>
<dbReference type="GO" id="GO:0005524">
    <property type="term" value="F:ATP binding"/>
    <property type="evidence" value="ECO:0007669"/>
    <property type="project" value="UniProtKB-KW"/>
</dbReference>
<dbReference type="GO" id="GO:0043138">
    <property type="term" value="F:3'-5' DNA helicase activity"/>
    <property type="evidence" value="ECO:0007669"/>
    <property type="project" value="UniProtKB-EC"/>
</dbReference>
<evidence type="ECO:0000256" key="7">
    <source>
        <dbReference type="ARBA" id="ARBA00023125"/>
    </source>
</evidence>
<feature type="domain" description="Helicase ATP-binding" evidence="13">
    <location>
        <begin position="1"/>
        <end position="174"/>
    </location>
</feature>
<keyword evidence="5 15" id="KW-0347">Helicase</keyword>
<keyword evidence="4" id="KW-0378">Hydrolase</keyword>
<dbReference type="Proteomes" id="UP000305233">
    <property type="component" value="Unassembled WGS sequence"/>
</dbReference>
<evidence type="ECO:0000259" key="14">
    <source>
        <dbReference type="PROSITE" id="PS51194"/>
    </source>
</evidence>
<dbReference type="GO" id="GO:0043590">
    <property type="term" value="C:bacterial nucleoid"/>
    <property type="evidence" value="ECO:0007669"/>
    <property type="project" value="TreeGrafter"/>
</dbReference>
<dbReference type="Pfam" id="PF16124">
    <property type="entry name" value="RecQ_Zn_bind"/>
    <property type="match status" value="1"/>
</dbReference>
<dbReference type="EMBL" id="SSWH01000003">
    <property type="protein sequence ID" value="THJ67564.1"/>
    <property type="molecule type" value="Genomic_DNA"/>
</dbReference>
<accession>A0A4S5E7M4</accession>
<dbReference type="InterPro" id="IPR027417">
    <property type="entry name" value="P-loop_NTPase"/>
</dbReference>
<gene>
    <name evidence="15" type="ORF">E8P82_04650</name>
</gene>
<dbReference type="AlphaFoldDB" id="A0A4S5E7M4"/>
<dbReference type="InterPro" id="IPR032284">
    <property type="entry name" value="RecQ_Zn-bd"/>
</dbReference>
<dbReference type="PROSITE" id="PS00690">
    <property type="entry name" value="DEAH_ATP_HELICASE"/>
    <property type="match status" value="1"/>
</dbReference>
<keyword evidence="7" id="KW-0238">DNA-binding</keyword>
<keyword evidence="2" id="KW-0479">Metal-binding</keyword>
<dbReference type="InterPro" id="IPR011545">
    <property type="entry name" value="DEAD/DEAH_box_helicase_dom"/>
</dbReference>
<dbReference type="GO" id="GO:0009378">
    <property type="term" value="F:four-way junction helicase activity"/>
    <property type="evidence" value="ECO:0007669"/>
    <property type="project" value="TreeGrafter"/>
</dbReference>
<dbReference type="PANTHER" id="PTHR13710">
    <property type="entry name" value="DNA HELICASE RECQ FAMILY MEMBER"/>
    <property type="match status" value="1"/>
</dbReference>
<dbReference type="GO" id="GO:0005737">
    <property type="term" value="C:cytoplasm"/>
    <property type="evidence" value="ECO:0007669"/>
    <property type="project" value="TreeGrafter"/>
</dbReference>
<keyword evidence="3" id="KW-0547">Nucleotide-binding</keyword>
<keyword evidence="8" id="KW-0413">Isomerase</keyword>
<dbReference type="Pfam" id="PF00270">
    <property type="entry name" value="DEAD"/>
    <property type="match status" value="1"/>
</dbReference>
<evidence type="ECO:0000256" key="12">
    <source>
        <dbReference type="ARBA" id="ARBA00044550"/>
    </source>
</evidence>
<feature type="domain" description="Helicase C-terminal" evidence="14">
    <location>
        <begin position="201"/>
        <end position="355"/>
    </location>
</feature>
<dbReference type="GO" id="GO:0003677">
    <property type="term" value="F:DNA binding"/>
    <property type="evidence" value="ECO:0007669"/>
    <property type="project" value="UniProtKB-KW"/>
</dbReference>
<evidence type="ECO:0000313" key="16">
    <source>
        <dbReference type="Proteomes" id="UP000305233"/>
    </source>
</evidence>
<evidence type="ECO:0000256" key="6">
    <source>
        <dbReference type="ARBA" id="ARBA00022840"/>
    </source>
</evidence>
<name>A0A4S5E7M4_9MICC</name>
<evidence type="ECO:0000256" key="10">
    <source>
        <dbReference type="ARBA" id="ARBA00034808"/>
    </source>
</evidence>
<evidence type="ECO:0000256" key="9">
    <source>
        <dbReference type="ARBA" id="ARBA00034617"/>
    </source>
</evidence>
<dbReference type="PANTHER" id="PTHR13710:SF105">
    <property type="entry name" value="ATP-DEPENDENT DNA HELICASE Q1"/>
    <property type="match status" value="1"/>
</dbReference>
<dbReference type="InterPro" id="IPR014001">
    <property type="entry name" value="Helicase_ATP-bd"/>
</dbReference>
<dbReference type="SMART" id="SM00490">
    <property type="entry name" value="HELICc"/>
    <property type="match status" value="1"/>
</dbReference>
<dbReference type="PROSITE" id="PS51192">
    <property type="entry name" value="HELICASE_ATP_BIND_1"/>
    <property type="match status" value="1"/>
</dbReference>
<organism evidence="15 16">
    <name type="scientific">Arthrobacter echini</name>
    <dbReference type="NCBI Taxonomy" id="1529066"/>
    <lineage>
        <taxon>Bacteria</taxon>
        <taxon>Bacillati</taxon>
        <taxon>Actinomycetota</taxon>
        <taxon>Actinomycetes</taxon>
        <taxon>Micrococcales</taxon>
        <taxon>Micrococcaceae</taxon>
        <taxon>Arthrobacter</taxon>
    </lineage>
</organism>
<evidence type="ECO:0000256" key="1">
    <source>
        <dbReference type="ARBA" id="ARBA00005446"/>
    </source>
</evidence>
<dbReference type="GO" id="GO:0030894">
    <property type="term" value="C:replisome"/>
    <property type="evidence" value="ECO:0007669"/>
    <property type="project" value="TreeGrafter"/>
</dbReference>
<protein>
    <recommendedName>
        <fullName evidence="11">ATP-dependent DNA helicase RecQ</fullName>
        <ecNumber evidence="10">5.6.2.4</ecNumber>
    </recommendedName>
    <alternativeName>
        <fullName evidence="12">DNA 3'-5' helicase RecQ</fullName>
    </alternativeName>
</protein>
<comment type="caution">
    <text evidence="15">The sequence shown here is derived from an EMBL/GenBank/DDBJ whole genome shotgun (WGS) entry which is preliminary data.</text>
</comment>
<dbReference type="EC" id="5.6.2.4" evidence="10"/>
<dbReference type="SUPFAM" id="SSF52540">
    <property type="entry name" value="P-loop containing nucleoside triphosphate hydrolases"/>
    <property type="match status" value="1"/>
</dbReference>
<evidence type="ECO:0000256" key="2">
    <source>
        <dbReference type="ARBA" id="ARBA00022723"/>
    </source>
</evidence>
<dbReference type="GO" id="GO:0006281">
    <property type="term" value="P:DNA repair"/>
    <property type="evidence" value="ECO:0007669"/>
    <property type="project" value="TreeGrafter"/>
</dbReference>
<comment type="similarity">
    <text evidence="1">Belongs to the helicase family. RecQ subfamily.</text>
</comment>
<dbReference type="GO" id="GO:0016787">
    <property type="term" value="F:hydrolase activity"/>
    <property type="evidence" value="ECO:0007669"/>
    <property type="project" value="UniProtKB-KW"/>
</dbReference>
<dbReference type="PROSITE" id="PS51194">
    <property type="entry name" value="HELICASE_CTER"/>
    <property type="match status" value="1"/>
</dbReference>
<sequence length="546" mass="59110">MEALIAGKSVLCVMPTGSGKSAIYQVPAMTLPGVAIVISPLIALQHDQAEAINGHAGAERARVINSELTSSELDAAWGAAADTDESTRAKFLFLAPEQVTRDDITEKLRALDVSLVVVDEAHCVSSWGHDFRPDYLQLGHVLRRMEAPVVALTATASQPVQQEIVQRLHLEDPLVLVEGFDRPNIFLEVIQHVEEADKNRAVREEVLGLDGPGLVYTATKKTAETLAADLAAHGLRVDVYHAGRRRKEREAVHDAFLDGTADVVVATTAFGMGIDKPDVRFVVHADIPDSLDSYYQEIGRSGRDGKPARAVLHYRPEDLSLRRFFASASANRTQLRELFLLLCAQAEPATLKQLRELSGLSARKLTGLLNLLEAGGSVQEVAKGYRARKMRPSAAVDGAVEQAESRESIDLSRVEMARRYAETSRCRRQSLLSYFGEERPEPCGNCDNCAAAEQAGTSAALRGSLLDETVADEPFDVDSEVVHPQWGHGTVMGYEDDVITVLFDTVGYRTLSLSLVEEKKLLVAVPAGGPDTGATAGTKEGVKAAV</sequence>
<keyword evidence="16" id="KW-1185">Reference proteome</keyword>
<comment type="catalytic activity">
    <reaction evidence="9">
        <text>Couples ATP hydrolysis with the unwinding of duplex DNA by translocating in the 3'-5' direction.</text>
        <dbReference type="EC" id="5.6.2.4"/>
    </reaction>
</comment>
<evidence type="ECO:0000256" key="3">
    <source>
        <dbReference type="ARBA" id="ARBA00022741"/>
    </source>
</evidence>
<reference evidence="15 16" key="1">
    <citation type="submission" date="2019-04" db="EMBL/GenBank/DDBJ databases">
        <authorList>
            <person name="Liu Q."/>
            <person name="Xin Y.-H."/>
        </authorList>
    </citation>
    <scope>NUCLEOTIDE SEQUENCE [LARGE SCALE GENOMIC DNA]</scope>
    <source>
        <strain evidence="15 16">AM23</strain>
    </source>
</reference>
<keyword evidence="6" id="KW-0067">ATP-binding</keyword>
<dbReference type="Pfam" id="PF00271">
    <property type="entry name" value="Helicase_C"/>
    <property type="match status" value="1"/>
</dbReference>
<dbReference type="InterPro" id="IPR002464">
    <property type="entry name" value="DNA/RNA_helicase_DEAH_CS"/>
</dbReference>
<evidence type="ECO:0000259" key="13">
    <source>
        <dbReference type="PROSITE" id="PS51192"/>
    </source>
</evidence>
<dbReference type="InterPro" id="IPR001650">
    <property type="entry name" value="Helicase_C-like"/>
</dbReference>
<dbReference type="GO" id="GO:0046872">
    <property type="term" value="F:metal ion binding"/>
    <property type="evidence" value="ECO:0007669"/>
    <property type="project" value="UniProtKB-KW"/>
</dbReference>
<dbReference type="OrthoDB" id="9760034at2"/>
<evidence type="ECO:0000256" key="4">
    <source>
        <dbReference type="ARBA" id="ARBA00022801"/>
    </source>
</evidence>
<dbReference type="InterPro" id="IPR004589">
    <property type="entry name" value="DNA_helicase_ATP-dep_RecQ"/>
</dbReference>
<dbReference type="NCBIfam" id="TIGR00614">
    <property type="entry name" value="recQ_fam"/>
    <property type="match status" value="1"/>
</dbReference>
<evidence type="ECO:0000256" key="11">
    <source>
        <dbReference type="ARBA" id="ARBA00044535"/>
    </source>
</evidence>
<evidence type="ECO:0000256" key="5">
    <source>
        <dbReference type="ARBA" id="ARBA00022806"/>
    </source>
</evidence>
<dbReference type="GO" id="GO:0006310">
    <property type="term" value="P:DNA recombination"/>
    <property type="evidence" value="ECO:0007669"/>
    <property type="project" value="InterPro"/>
</dbReference>